<organism evidence="1 2">
    <name type="scientific">Deinococcus hopiensis KR-140</name>
    <dbReference type="NCBI Taxonomy" id="695939"/>
    <lineage>
        <taxon>Bacteria</taxon>
        <taxon>Thermotogati</taxon>
        <taxon>Deinococcota</taxon>
        <taxon>Deinococci</taxon>
        <taxon>Deinococcales</taxon>
        <taxon>Deinococcaceae</taxon>
        <taxon>Deinococcus</taxon>
    </lineage>
</organism>
<sequence>MREAEVAGNWEGTFKAACDLTSTLDYLLNREVPYGEWKNLREYWQRNEERNTEIRELVARLLASAAHKVAS</sequence>
<protein>
    <submittedName>
        <fullName evidence="1">Uncharacterized protein</fullName>
    </submittedName>
</protein>
<dbReference type="Proteomes" id="UP000192582">
    <property type="component" value="Unassembled WGS sequence"/>
</dbReference>
<gene>
    <name evidence="1" type="ORF">SAMN00790413_03504</name>
</gene>
<dbReference type="AlphaFoldDB" id="A0A1W1UX15"/>
<dbReference type="RefSeq" id="WP_084047431.1">
    <property type="nucleotide sequence ID" value="NZ_FWWU01000008.1"/>
</dbReference>
<evidence type="ECO:0000313" key="1">
    <source>
        <dbReference type="EMBL" id="SMB85688.1"/>
    </source>
</evidence>
<name>A0A1W1UX15_9DEIO</name>
<keyword evidence="2" id="KW-1185">Reference proteome</keyword>
<proteinExistence type="predicted"/>
<evidence type="ECO:0000313" key="2">
    <source>
        <dbReference type="Proteomes" id="UP000192582"/>
    </source>
</evidence>
<reference evidence="1 2" key="1">
    <citation type="submission" date="2017-04" db="EMBL/GenBank/DDBJ databases">
        <authorList>
            <person name="Afonso C.L."/>
            <person name="Miller P.J."/>
            <person name="Scott M.A."/>
            <person name="Spackman E."/>
            <person name="Goraichik I."/>
            <person name="Dimitrov K.M."/>
            <person name="Suarez D.L."/>
            <person name="Swayne D.E."/>
        </authorList>
    </citation>
    <scope>NUCLEOTIDE SEQUENCE [LARGE SCALE GENOMIC DNA]</scope>
    <source>
        <strain evidence="1 2">KR-140</strain>
    </source>
</reference>
<dbReference type="EMBL" id="FWWU01000008">
    <property type="protein sequence ID" value="SMB85688.1"/>
    <property type="molecule type" value="Genomic_DNA"/>
</dbReference>
<accession>A0A1W1UX15</accession>